<reference evidence="2 3" key="1">
    <citation type="submission" date="2014-07" db="EMBL/GenBank/DDBJ databases">
        <title>Draft Genome Sequences of Environmental Pseudomonas syringae strains.</title>
        <authorList>
            <person name="Baltrus D.A."/>
            <person name="Berge O."/>
            <person name="Morris C."/>
        </authorList>
    </citation>
    <scope>NUCLEOTIDE SEQUENCE [LARGE SCALE GENOMIC DNA]</scope>
    <source>
        <strain evidence="2 3">CEB003</strain>
    </source>
</reference>
<keyword evidence="2" id="KW-0449">Lipoprotein</keyword>
<gene>
    <name evidence="2" type="ORF">IV02_06110</name>
</gene>
<dbReference type="RefSeq" id="WP_020291513.1">
    <property type="nucleotide sequence ID" value="NZ_JPQT01000085.1"/>
</dbReference>
<protein>
    <submittedName>
        <fullName evidence="2">Lipoprotein</fullName>
    </submittedName>
</protein>
<dbReference type="Proteomes" id="UP000028643">
    <property type="component" value="Unassembled WGS sequence"/>
</dbReference>
<proteinExistence type="predicted"/>
<dbReference type="InterPro" id="IPR005619">
    <property type="entry name" value="Uncharacterised_YajG"/>
</dbReference>
<accession>A0A085VCR2</accession>
<dbReference type="Pfam" id="PF03923">
    <property type="entry name" value="Lipoprotein_16"/>
    <property type="match status" value="1"/>
</dbReference>
<evidence type="ECO:0000313" key="3">
    <source>
        <dbReference type="Proteomes" id="UP000028643"/>
    </source>
</evidence>
<dbReference type="AlphaFoldDB" id="A0A085VCR2"/>
<comment type="caution">
    <text evidence="2">The sequence shown here is derived from an EMBL/GenBank/DDBJ whole genome shotgun (WGS) entry which is preliminary data.</text>
</comment>
<evidence type="ECO:0000313" key="2">
    <source>
        <dbReference type="EMBL" id="KFE53225.1"/>
    </source>
</evidence>
<feature type="chain" id="PRO_5001798848" evidence="1">
    <location>
        <begin position="21"/>
        <end position="199"/>
    </location>
</feature>
<keyword evidence="1" id="KW-0732">Signal</keyword>
<dbReference type="PATRIC" id="fig|317.174.peg.1245"/>
<organism evidence="2 3">
    <name type="scientific">Pseudomonas syringae</name>
    <dbReference type="NCBI Taxonomy" id="317"/>
    <lineage>
        <taxon>Bacteria</taxon>
        <taxon>Pseudomonadati</taxon>
        <taxon>Pseudomonadota</taxon>
        <taxon>Gammaproteobacteria</taxon>
        <taxon>Pseudomonadales</taxon>
        <taxon>Pseudomonadaceae</taxon>
        <taxon>Pseudomonas</taxon>
    </lineage>
</organism>
<dbReference type="PROSITE" id="PS51257">
    <property type="entry name" value="PROKAR_LIPOPROTEIN"/>
    <property type="match status" value="1"/>
</dbReference>
<name>A0A085VCR2_PSESX</name>
<sequence>MRLIRTLLTLAAIASLTGCALTSETIDLHYTQQQGVAQVPGAGSSVVSVVVTDARIDKTKVSSKKNGYGMEMAPITSNEDVTVTVSRAIEQEVRARGFKAGTGAADIKLAAEINRFYNDHKTGFFSGDAVADLSLSVRVSNAANKLLYSRTIMSQGKEENTQLATGNNAGLALDKALAAGMKDLFNDPSFISALKKGAE</sequence>
<feature type="signal peptide" evidence="1">
    <location>
        <begin position="1"/>
        <end position="20"/>
    </location>
</feature>
<dbReference type="EMBL" id="JPQT01000085">
    <property type="protein sequence ID" value="KFE53225.1"/>
    <property type="molecule type" value="Genomic_DNA"/>
</dbReference>
<evidence type="ECO:0000256" key="1">
    <source>
        <dbReference type="SAM" id="SignalP"/>
    </source>
</evidence>